<dbReference type="InterPro" id="IPR000641">
    <property type="entry name" value="CbxX/CfxQ"/>
</dbReference>
<name>A0A2D0NH14_FLAN2</name>
<dbReference type="InterPro" id="IPR041627">
    <property type="entry name" value="AAA_lid_6"/>
</dbReference>
<proteinExistence type="inferred from homology"/>
<comment type="similarity">
    <text evidence="1">Belongs to the CbxX/CfxQ family.</text>
</comment>
<dbReference type="SMART" id="SM00382">
    <property type="entry name" value="AAA"/>
    <property type="match status" value="2"/>
</dbReference>
<dbReference type="InterPro" id="IPR027417">
    <property type="entry name" value="P-loop_NTPase"/>
</dbReference>
<dbReference type="PANTHER" id="PTHR43392:SF2">
    <property type="entry name" value="AAA-TYPE ATPASE FAMILY PROTEIN _ ANKYRIN REPEAT FAMILY PROTEIN"/>
    <property type="match status" value="1"/>
</dbReference>
<evidence type="ECO:0000313" key="6">
    <source>
        <dbReference type="Proteomes" id="UP000223913"/>
    </source>
</evidence>
<dbReference type="Gene3D" id="1.10.8.60">
    <property type="match status" value="2"/>
</dbReference>
<accession>A0A2D0NH14</accession>
<dbReference type="GO" id="GO:0016887">
    <property type="term" value="F:ATP hydrolysis activity"/>
    <property type="evidence" value="ECO:0007669"/>
    <property type="project" value="InterPro"/>
</dbReference>
<gene>
    <name evidence="5" type="ORF">CRP01_06300</name>
</gene>
<evidence type="ECO:0000256" key="2">
    <source>
        <dbReference type="ARBA" id="ARBA00022741"/>
    </source>
</evidence>
<sequence>MVDGKKAVCYPPSTLDHPPSTLNPPPIIEIYTLKNYKLKELRTYTSTEWLADNRKKYRQVFDRYQTTYVYAELSFYNKLFDIEDWDIEVELRCFSLKKGKKELCILPFRRKVSKYDHTVYVREGWGNKSEGAFWKKGTYYWEAWIEGEKVATKYFYIEDPGDEEIPGLNPFIEVQSIKLYEGPYDDVPEEERQYYRQFSAEDTRYIYVEIVLRNMLYGKAWHCELFTKFFNDARELKGQVVRLQRIEKKDEWIKITAGWGSNVKGSWREDRYTAELIFMDRLIAAIPFEVEEEFEKGIPGVILPDRLAPVILSPEVEDDDSFEEVMAKMEDLIGLVDIKEQVRNHAKYIQFLQLRKNRGFEEKDEINVHSIFIGNPGTGKTTVAGMMGRLYRKMGLLTKGHVHVVDRVDLVGEYIGQTAPKVKSAIEKARGGVLFIDEAYSLARSTEDTKDFGREVIEILVREMSNGPGDLAVIVAGYPKEMKQFLDSNPGLKSRFRLNFEFSDYLPQELSVIAEYACREKGVELTENARGKIDEIIVDAYRKRDRTFGNARFVYDLIEKAKINLGLRIMSLEAPEMVNKEDLAVIHLDDVQLIRLDRTQELPNIPVDEGLLQESLDELSHLIGMERIKAQINEMVRLVRFYRQSNRDVLNSFFLHTVFIGNPGTGKTTVARILTKIYKALGVLERGHMVETDRQGLVAGYVGQTAIKTTEKIDEAMGGVLFIDEAYALTQRPTGGAQGDFGDEAIQTLLKRMEDNRGFFFVFVAGYPDNMESFLKANPGLSSRFDKILKFEDYSPEELHRIALMMLSENDLIPSPEAEEHLKNYLSYIYEYRDKYFGNARTVRSVVQEVVKEHNLRFAALPAEERANMPENLLTLEDVASLKMDKTDFVFNKKTIGFRASGGR</sequence>
<dbReference type="InterPro" id="IPR003593">
    <property type="entry name" value="AAA+_ATPase"/>
</dbReference>
<comment type="caution">
    <text evidence="5">The sequence shown here is derived from an EMBL/GenBank/DDBJ whole genome shotgun (WGS) entry which is preliminary data.</text>
</comment>
<dbReference type="InterPro" id="IPR003959">
    <property type="entry name" value="ATPase_AAA_core"/>
</dbReference>
<dbReference type="Proteomes" id="UP000223913">
    <property type="component" value="Unassembled WGS sequence"/>
</dbReference>
<keyword evidence="3" id="KW-0067">ATP-binding</keyword>
<protein>
    <submittedName>
        <fullName evidence="5">AAA family ATPase</fullName>
    </submittedName>
</protein>
<keyword evidence="2" id="KW-0547">Nucleotide-binding</keyword>
<evidence type="ECO:0000256" key="1">
    <source>
        <dbReference type="ARBA" id="ARBA00010378"/>
    </source>
</evidence>
<evidence type="ECO:0000256" key="3">
    <source>
        <dbReference type="ARBA" id="ARBA00022840"/>
    </source>
</evidence>
<reference evidence="5 6" key="1">
    <citation type="submission" date="2017-10" db="EMBL/GenBank/DDBJ databases">
        <title>The draft genome sequence of Lewinella nigricans NBRC 102662.</title>
        <authorList>
            <person name="Wang K."/>
        </authorList>
    </citation>
    <scope>NUCLEOTIDE SEQUENCE [LARGE SCALE GENOMIC DNA]</scope>
    <source>
        <strain evidence="5 6">NBRC 102662</strain>
    </source>
</reference>
<dbReference type="PRINTS" id="PR00819">
    <property type="entry name" value="CBXCFQXSUPER"/>
</dbReference>
<dbReference type="FunFam" id="3.40.50.300:FF:000216">
    <property type="entry name" value="Type VII secretion ATPase EccA"/>
    <property type="match status" value="2"/>
</dbReference>
<evidence type="ECO:0000313" key="5">
    <source>
        <dbReference type="EMBL" id="PHN07708.1"/>
    </source>
</evidence>
<dbReference type="Gene3D" id="3.40.50.300">
    <property type="entry name" value="P-loop containing nucleotide triphosphate hydrolases"/>
    <property type="match status" value="2"/>
</dbReference>
<dbReference type="InterPro" id="IPR050773">
    <property type="entry name" value="CbxX/CfxQ_RuBisCO_ESX"/>
</dbReference>
<feature type="domain" description="AAA+ ATPase" evidence="4">
    <location>
        <begin position="366"/>
        <end position="504"/>
    </location>
</feature>
<dbReference type="GO" id="GO:0005524">
    <property type="term" value="F:ATP binding"/>
    <property type="evidence" value="ECO:0007669"/>
    <property type="project" value="UniProtKB-KW"/>
</dbReference>
<dbReference type="PANTHER" id="PTHR43392">
    <property type="entry name" value="AAA-TYPE ATPASE FAMILY PROTEIN / ANKYRIN REPEAT FAMILY PROTEIN"/>
    <property type="match status" value="1"/>
</dbReference>
<dbReference type="AlphaFoldDB" id="A0A2D0NH14"/>
<feature type="domain" description="AAA+ ATPase" evidence="4">
    <location>
        <begin position="653"/>
        <end position="795"/>
    </location>
</feature>
<evidence type="ECO:0000259" key="4">
    <source>
        <dbReference type="SMART" id="SM00382"/>
    </source>
</evidence>
<organism evidence="5 6">
    <name type="scientific">Flavilitoribacter nigricans (strain ATCC 23147 / DSM 23189 / NBRC 102662 / NCIMB 1420 / SS-2)</name>
    <name type="common">Lewinella nigricans</name>
    <dbReference type="NCBI Taxonomy" id="1122177"/>
    <lineage>
        <taxon>Bacteria</taxon>
        <taxon>Pseudomonadati</taxon>
        <taxon>Bacteroidota</taxon>
        <taxon>Saprospiria</taxon>
        <taxon>Saprospirales</taxon>
        <taxon>Lewinellaceae</taxon>
        <taxon>Flavilitoribacter</taxon>
    </lineage>
</organism>
<dbReference type="Pfam" id="PF00004">
    <property type="entry name" value="AAA"/>
    <property type="match status" value="2"/>
</dbReference>
<keyword evidence="6" id="KW-1185">Reference proteome</keyword>
<dbReference type="EMBL" id="PDUD01000009">
    <property type="protein sequence ID" value="PHN07708.1"/>
    <property type="molecule type" value="Genomic_DNA"/>
</dbReference>
<dbReference type="CDD" id="cd00009">
    <property type="entry name" value="AAA"/>
    <property type="match status" value="1"/>
</dbReference>
<dbReference type="Pfam" id="PF17866">
    <property type="entry name" value="AAA_lid_6"/>
    <property type="match status" value="2"/>
</dbReference>
<dbReference type="OrthoDB" id="9806903at2"/>
<dbReference type="SUPFAM" id="SSF52540">
    <property type="entry name" value="P-loop containing nucleoside triphosphate hydrolases"/>
    <property type="match status" value="2"/>
</dbReference>